<dbReference type="Proteomes" id="UP001500635">
    <property type="component" value="Unassembled WGS sequence"/>
</dbReference>
<gene>
    <name evidence="2" type="ORF">GCM10023147_35430</name>
</gene>
<dbReference type="Gene3D" id="1.20.120.450">
    <property type="entry name" value="dinb family like domain"/>
    <property type="match status" value="1"/>
</dbReference>
<dbReference type="InterPro" id="IPR024775">
    <property type="entry name" value="DinB-like"/>
</dbReference>
<comment type="caution">
    <text evidence="2">The sequence shown here is derived from an EMBL/GenBank/DDBJ whole genome shotgun (WGS) entry which is preliminary data.</text>
</comment>
<dbReference type="EMBL" id="BAABFR010000065">
    <property type="protein sequence ID" value="GAA4398813.1"/>
    <property type="molecule type" value="Genomic_DNA"/>
</dbReference>
<organism evidence="2 3">
    <name type="scientific">Tsukamurella soli</name>
    <dbReference type="NCBI Taxonomy" id="644556"/>
    <lineage>
        <taxon>Bacteria</taxon>
        <taxon>Bacillati</taxon>
        <taxon>Actinomycetota</taxon>
        <taxon>Actinomycetes</taxon>
        <taxon>Mycobacteriales</taxon>
        <taxon>Tsukamurellaceae</taxon>
        <taxon>Tsukamurella</taxon>
    </lineage>
</organism>
<evidence type="ECO:0000313" key="3">
    <source>
        <dbReference type="Proteomes" id="UP001500635"/>
    </source>
</evidence>
<protein>
    <submittedName>
        <fullName evidence="2">Maleylpyruvate isomerase N-terminal domain-containing protein</fullName>
    </submittedName>
</protein>
<dbReference type="GO" id="GO:0016853">
    <property type="term" value="F:isomerase activity"/>
    <property type="evidence" value="ECO:0007669"/>
    <property type="project" value="UniProtKB-KW"/>
</dbReference>
<dbReference type="Pfam" id="PF12867">
    <property type="entry name" value="DinB_2"/>
    <property type="match status" value="1"/>
</dbReference>
<name>A0ABP8K0B7_9ACTN</name>
<feature type="domain" description="DinB-like" evidence="1">
    <location>
        <begin position="40"/>
        <end position="166"/>
    </location>
</feature>
<sequence>MIVPDDNGCTWVLELPCPDCGFDPAAIRRADIADRIEASAVGWAARLDTADARVRPDSATWSVPEYGCHVRDVHDIMRTRLELMPAQDDPPFPNRGQDATAVDSRYDRQSLEAVSIELDCAADLLVASYRGVPGAAWRRPGRRSDGSRFTVHTLGVYALHDLEHHRVDVGSARAL</sequence>
<accession>A0ABP8K0B7</accession>
<reference evidence="3" key="1">
    <citation type="journal article" date="2019" name="Int. J. Syst. Evol. Microbiol.">
        <title>The Global Catalogue of Microorganisms (GCM) 10K type strain sequencing project: providing services to taxonomists for standard genome sequencing and annotation.</title>
        <authorList>
            <consortium name="The Broad Institute Genomics Platform"/>
            <consortium name="The Broad Institute Genome Sequencing Center for Infectious Disease"/>
            <person name="Wu L."/>
            <person name="Ma J."/>
        </authorList>
    </citation>
    <scope>NUCLEOTIDE SEQUENCE [LARGE SCALE GENOMIC DNA]</scope>
    <source>
        <strain evidence="3">JCM 17688</strain>
    </source>
</reference>
<evidence type="ECO:0000259" key="1">
    <source>
        <dbReference type="Pfam" id="PF12867"/>
    </source>
</evidence>
<dbReference type="SUPFAM" id="SSF109854">
    <property type="entry name" value="DinB/YfiT-like putative metalloenzymes"/>
    <property type="match status" value="1"/>
</dbReference>
<evidence type="ECO:0000313" key="2">
    <source>
        <dbReference type="EMBL" id="GAA4398813.1"/>
    </source>
</evidence>
<proteinExistence type="predicted"/>
<keyword evidence="2" id="KW-0413">Isomerase</keyword>
<dbReference type="InterPro" id="IPR034660">
    <property type="entry name" value="DinB/YfiT-like"/>
</dbReference>
<keyword evidence="3" id="KW-1185">Reference proteome</keyword>